<sequence length="435" mass="48445">QPPLHQAPSIGISLPTTPCDQNMATEELRHVATDVNMIDVPESTETSALSGANGKRKADAELERAAKKTSPPAEDQEPTTDEAGPAHNDEGGNTENTTLSKNQLKRLRKQQQWDEFKEDRKSKRKDKRHERQARKRAEKEAKIAEAKAAGIDPATVLQQKNPWKYRPVPVSFIIDCDFEQYMREQEIVSLSSQIVRAYAMNRKGKYQASLHFSSWKGKLKERFETVLKNAHHNWKNVGFHEGDFCAAAKEAQEQMTGPQGGEVIDLIKPNQGEQAQSSISSDGKTNPTVEAEPEDEDVDRSVVYLSSESPYTLDRLEANTSYIIGGLVDRNREKGLCYKRAREHKVRTAKLPIGEYMAMQSRYVLTTNQVVEIMAKWLECGDWGEAFLDVIPKRKGGILKDEGSEGAGAKDGDGEEEDDDDDDAEGTVPGDGTAE</sequence>
<evidence type="ECO:0000256" key="3">
    <source>
        <dbReference type="ARBA" id="ARBA00022603"/>
    </source>
</evidence>
<dbReference type="AlphaFoldDB" id="A0AAN6VMI0"/>
<dbReference type="Proteomes" id="UP001302745">
    <property type="component" value="Unassembled WGS sequence"/>
</dbReference>
<dbReference type="GO" id="GO:0000049">
    <property type="term" value="F:tRNA binding"/>
    <property type="evidence" value="ECO:0007669"/>
    <property type="project" value="TreeGrafter"/>
</dbReference>
<proteinExistence type="predicted"/>
<comment type="caution">
    <text evidence="11">The sequence shown here is derived from an EMBL/GenBank/DDBJ whole genome shotgun (WGS) entry which is preliminary data.</text>
</comment>
<evidence type="ECO:0000256" key="7">
    <source>
        <dbReference type="ARBA" id="ARBA00032166"/>
    </source>
</evidence>
<evidence type="ECO:0000256" key="6">
    <source>
        <dbReference type="ARBA" id="ARBA00031792"/>
    </source>
</evidence>
<dbReference type="PANTHER" id="PTHR13563">
    <property type="entry name" value="TRNA (GUANINE-9-) METHYLTRANSFERASE"/>
    <property type="match status" value="1"/>
</dbReference>
<reference evidence="11" key="1">
    <citation type="journal article" date="2023" name="Mol. Phylogenet. Evol.">
        <title>Genome-scale phylogeny and comparative genomics of the fungal order Sordariales.</title>
        <authorList>
            <person name="Hensen N."/>
            <person name="Bonometti L."/>
            <person name="Westerberg I."/>
            <person name="Brannstrom I.O."/>
            <person name="Guillou S."/>
            <person name="Cros-Aarteil S."/>
            <person name="Calhoun S."/>
            <person name="Haridas S."/>
            <person name="Kuo A."/>
            <person name="Mondo S."/>
            <person name="Pangilinan J."/>
            <person name="Riley R."/>
            <person name="LaButti K."/>
            <person name="Andreopoulos B."/>
            <person name="Lipzen A."/>
            <person name="Chen C."/>
            <person name="Yan M."/>
            <person name="Daum C."/>
            <person name="Ng V."/>
            <person name="Clum A."/>
            <person name="Steindorff A."/>
            <person name="Ohm R.A."/>
            <person name="Martin F."/>
            <person name="Silar P."/>
            <person name="Natvig D.O."/>
            <person name="Lalanne C."/>
            <person name="Gautier V."/>
            <person name="Ament-Velasquez S.L."/>
            <person name="Kruys A."/>
            <person name="Hutchinson M.I."/>
            <person name="Powell A.J."/>
            <person name="Barry K."/>
            <person name="Miller A.N."/>
            <person name="Grigoriev I.V."/>
            <person name="Debuchy R."/>
            <person name="Gladieux P."/>
            <person name="Hiltunen Thoren M."/>
            <person name="Johannesson H."/>
        </authorList>
    </citation>
    <scope>NUCLEOTIDE SEQUENCE</scope>
    <source>
        <strain evidence="11">CBS 538.74</strain>
    </source>
</reference>
<dbReference type="GO" id="GO:0005634">
    <property type="term" value="C:nucleus"/>
    <property type="evidence" value="ECO:0007669"/>
    <property type="project" value="TreeGrafter"/>
</dbReference>
<evidence type="ECO:0000256" key="9">
    <source>
        <dbReference type="SAM" id="MobiDB-lite"/>
    </source>
</evidence>
<dbReference type="GO" id="GO:0002939">
    <property type="term" value="P:tRNA N1-guanine methylation"/>
    <property type="evidence" value="ECO:0007669"/>
    <property type="project" value="TreeGrafter"/>
</dbReference>
<organism evidence="11 12">
    <name type="scientific">Chaetomidium leptoderma</name>
    <dbReference type="NCBI Taxonomy" id="669021"/>
    <lineage>
        <taxon>Eukaryota</taxon>
        <taxon>Fungi</taxon>
        <taxon>Dikarya</taxon>
        <taxon>Ascomycota</taxon>
        <taxon>Pezizomycotina</taxon>
        <taxon>Sordariomycetes</taxon>
        <taxon>Sordariomycetidae</taxon>
        <taxon>Sordariales</taxon>
        <taxon>Chaetomiaceae</taxon>
        <taxon>Chaetomidium</taxon>
    </lineage>
</organism>
<feature type="domain" description="SAM-dependent MTase TRM10-type" evidence="10">
    <location>
        <begin position="158"/>
        <end position="398"/>
    </location>
</feature>
<feature type="compositionally biased region" description="Basic and acidic residues" evidence="9">
    <location>
        <begin position="398"/>
        <end position="412"/>
    </location>
</feature>
<dbReference type="PROSITE" id="PS51675">
    <property type="entry name" value="SAM_MT_TRM10"/>
    <property type="match status" value="1"/>
</dbReference>
<feature type="compositionally biased region" description="Basic residues" evidence="9">
    <location>
        <begin position="122"/>
        <end position="134"/>
    </location>
</feature>
<name>A0AAN6VMI0_9PEZI</name>
<feature type="compositionally biased region" description="Basic and acidic residues" evidence="9">
    <location>
        <begin position="111"/>
        <end position="121"/>
    </location>
</feature>
<feature type="region of interest" description="Disordered" evidence="9">
    <location>
        <begin position="270"/>
        <end position="299"/>
    </location>
</feature>
<dbReference type="InterPro" id="IPR007356">
    <property type="entry name" value="tRNA_m1G_MeTrfase_euk"/>
</dbReference>
<keyword evidence="5" id="KW-0949">S-adenosyl-L-methionine</keyword>
<evidence type="ECO:0000313" key="12">
    <source>
        <dbReference type="Proteomes" id="UP001302745"/>
    </source>
</evidence>
<protein>
    <recommendedName>
        <fullName evidence="2">tRNA (guanine(9)-N1)-methyltransferase</fullName>
        <ecNumber evidence="1">2.1.1.221</ecNumber>
    </recommendedName>
    <alternativeName>
        <fullName evidence="7">tRNA methyltransferase 10</fullName>
    </alternativeName>
    <alternativeName>
        <fullName evidence="6">tRNA(m1G9)-methyltransferase</fullName>
    </alternativeName>
</protein>
<comment type="catalytic activity">
    <reaction evidence="8">
        <text>guanosine(9) in tRNA + S-adenosyl-L-methionine = N(1)-methylguanosine(9) in tRNA + S-adenosyl-L-homocysteine + H(+)</text>
        <dbReference type="Rhea" id="RHEA:43156"/>
        <dbReference type="Rhea" id="RHEA-COMP:10367"/>
        <dbReference type="Rhea" id="RHEA-COMP:10368"/>
        <dbReference type="ChEBI" id="CHEBI:15378"/>
        <dbReference type="ChEBI" id="CHEBI:57856"/>
        <dbReference type="ChEBI" id="CHEBI:59789"/>
        <dbReference type="ChEBI" id="CHEBI:73542"/>
        <dbReference type="ChEBI" id="CHEBI:74269"/>
        <dbReference type="EC" id="2.1.1.221"/>
    </reaction>
</comment>
<keyword evidence="4" id="KW-0808">Transferase</keyword>
<feature type="region of interest" description="Disordered" evidence="9">
    <location>
        <begin position="34"/>
        <end position="141"/>
    </location>
</feature>
<keyword evidence="12" id="KW-1185">Reference proteome</keyword>
<evidence type="ECO:0000256" key="8">
    <source>
        <dbReference type="ARBA" id="ARBA00048434"/>
    </source>
</evidence>
<feature type="compositionally biased region" description="Polar residues" evidence="9">
    <location>
        <begin position="91"/>
        <end position="102"/>
    </location>
</feature>
<dbReference type="EC" id="2.1.1.221" evidence="1"/>
<feature type="region of interest" description="Disordered" evidence="9">
    <location>
        <begin position="397"/>
        <end position="435"/>
    </location>
</feature>
<dbReference type="Gene3D" id="3.40.1280.30">
    <property type="match status" value="1"/>
</dbReference>
<evidence type="ECO:0000256" key="5">
    <source>
        <dbReference type="ARBA" id="ARBA00022691"/>
    </source>
</evidence>
<dbReference type="CDD" id="cd18089">
    <property type="entry name" value="SPOUT_Trm10-like"/>
    <property type="match status" value="1"/>
</dbReference>
<feature type="region of interest" description="Disordered" evidence="9">
    <location>
        <begin position="1"/>
        <end position="20"/>
    </location>
</feature>
<dbReference type="PANTHER" id="PTHR13563:SF13">
    <property type="entry name" value="TRNA METHYLTRANSFERASE 10 HOMOLOG A"/>
    <property type="match status" value="1"/>
</dbReference>
<accession>A0AAN6VMI0</accession>
<gene>
    <name evidence="11" type="ORF">C8A00DRAFT_14529</name>
</gene>
<feature type="compositionally biased region" description="Basic and acidic residues" evidence="9">
    <location>
        <begin position="56"/>
        <end position="66"/>
    </location>
</feature>
<evidence type="ECO:0000259" key="10">
    <source>
        <dbReference type="PROSITE" id="PS51675"/>
    </source>
</evidence>
<evidence type="ECO:0000256" key="4">
    <source>
        <dbReference type="ARBA" id="ARBA00022679"/>
    </source>
</evidence>
<reference evidence="11" key="2">
    <citation type="submission" date="2023-05" db="EMBL/GenBank/DDBJ databases">
        <authorList>
            <consortium name="Lawrence Berkeley National Laboratory"/>
            <person name="Steindorff A."/>
            <person name="Hensen N."/>
            <person name="Bonometti L."/>
            <person name="Westerberg I."/>
            <person name="Brannstrom I.O."/>
            <person name="Guillou S."/>
            <person name="Cros-Aarteil S."/>
            <person name="Calhoun S."/>
            <person name="Haridas S."/>
            <person name="Kuo A."/>
            <person name="Mondo S."/>
            <person name="Pangilinan J."/>
            <person name="Riley R."/>
            <person name="Labutti K."/>
            <person name="Andreopoulos B."/>
            <person name="Lipzen A."/>
            <person name="Chen C."/>
            <person name="Yanf M."/>
            <person name="Daum C."/>
            <person name="Ng V."/>
            <person name="Clum A."/>
            <person name="Ohm R."/>
            <person name="Martin F."/>
            <person name="Silar P."/>
            <person name="Natvig D."/>
            <person name="Lalanne C."/>
            <person name="Gautier V."/>
            <person name="Ament-Velasquez S.L."/>
            <person name="Kruys A."/>
            <person name="Hutchinson M.I."/>
            <person name="Powell A.J."/>
            <person name="Barry K."/>
            <person name="Miller A.N."/>
            <person name="Grigoriev I.V."/>
            <person name="Debuchy R."/>
            <person name="Gladieux P."/>
            <person name="Thoren M.H."/>
            <person name="Johannesson H."/>
        </authorList>
    </citation>
    <scope>NUCLEOTIDE SEQUENCE</scope>
    <source>
        <strain evidence="11">CBS 538.74</strain>
    </source>
</reference>
<evidence type="ECO:0000256" key="2">
    <source>
        <dbReference type="ARBA" id="ARBA00020451"/>
    </source>
</evidence>
<dbReference type="GO" id="GO:0052905">
    <property type="term" value="F:tRNA (guanosine(9)-N1)-methyltransferase activity"/>
    <property type="evidence" value="ECO:0007669"/>
    <property type="project" value="UniProtKB-EC"/>
</dbReference>
<feature type="compositionally biased region" description="Acidic residues" evidence="9">
    <location>
        <begin position="413"/>
        <end position="425"/>
    </location>
</feature>
<dbReference type="EMBL" id="MU856915">
    <property type="protein sequence ID" value="KAK4154308.1"/>
    <property type="molecule type" value="Genomic_DNA"/>
</dbReference>
<dbReference type="InterPro" id="IPR038459">
    <property type="entry name" value="MT_TRM10-typ_sf"/>
</dbReference>
<evidence type="ECO:0000313" key="11">
    <source>
        <dbReference type="EMBL" id="KAK4154308.1"/>
    </source>
</evidence>
<feature type="non-terminal residue" evidence="11">
    <location>
        <position position="1"/>
    </location>
</feature>
<keyword evidence="3" id="KW-0489">Methyltransferase</keyword>
<feature type="compositionally biased region" description="Polar residues" evidence="9">
    <location>
        <begin position="271"/>
        <end position="288"/>
    </location>
</feature>
<dbReference type="InterPro" id="IPR028564">
    <property type="entry name" value="MT_TRM10-typ"/>
</dbReference>
<evidence type="ECO:0000256" key="1">
    <source>
        <dbReference type="ARBA" id="ARBA00012797"/>
    </source>
</evidence>